<evidence type="ECO:0000313" key="2">
    <source>
        <dbReference type="EMBL" id="RAL59270.1"/>
    </source>
</evidence>
<comment type="caution">
    <text evidence="2">The sequence shown here is derived from an EMBL/GenBank/DDBJ whole genome shotgun (WGS) entry which is preliminary data.</text>
</comment>
<feature type="region of interest" description="Disordered" evidence="1">
    <location>
        <begin position="1"/>
        <end position="24"/>
    </location>
</feature>
<dbReference type="EMBL" id="QKRW01000056">
    <property type="protein sequence ID" value="RAL59270.1"/>
    <property type="molecule type" value="Genomic_DNA"/>
</dbReference>
<organism evidence="2 3">
    <name type="scientific">Monilinia fructigena</name>
    <dbReference type="NCBI Taxonomy" id="38457"/>
    <lineage>
        <taxon>Eukaryota</taxon>
        <taxon>Fungi</taxon>
        <taxon>Dikarya</taxon>
        <taxon>Ascomycota</taxon>
        <taxon>Pezizomycotina</taxon>
        <taxon>Leotiomycetes</taxon>
        <taxon>Helotiales</taxon>
        <taxon>Sclerotiniaceae</taxon>
        <taxon>Monilinia</taxon>
    </lineage>
</organism>
<evidence type="ECO:0000313" key="3">
    <source>
        <dbReference type="Proteomes" id="UP000249056"/>
    </source>
</evidence>
<dbReference type="OrthoDB" id="10395791at2759"/>
<keyword evidence="3" id="KW-1185">Reference proteome</keyword>
<dbReference type="Proteomes" id="UP000249056">
    <property type="component" value="Unassembled WGS sequence"/>
</dbReference>
<protein>
    <submittedName>
        <fullName evidence="2">Uncharacterized protein</fullName>
    </submittedName>
</protein>
<dbReference type="AlphaFoldDB" id="A0A395IGB5"/>
<feature type="region of interest" description="Disordered" evidence="1">
    <location>
        <begin position="152"/>
        <end position="182"/>
    </location>
</feature>
<gene>
    <name evidence="2" type="ORF">DID88_006984</name>
</gene>
<sequence length="203" mass="23310">MNQKANQQTSNQNKEFSRARENITQYPESYYAQDEDPNYVSNLNETEQVWLEPNRLAATQAWRAEQERLRLTMLLPLPESPSPQQTRSNLVESNLKIGSNTINLVVHNERGSETITENGKSLFTGSGIDERRKHTVEDCDLEDYNLKRQCHEKSTGRTIRDPETLETSERNGFDDVDIDSDHEQARSWTSSFELWGPESGTSS</sequence>
<proteinExistence type="predicted"/>
<evidence type="ECO:0000256" key="1">
    <source>
        <dbReference type="SAM" id="MobiDB-lite"/>
    </source>
</evidence>
<accession>A0A395IGB5</accession>
<feature type="compositionally biased region" description="Polar residues" evidence="1">
    <location>
        <begin position="1"/>
        <end position="14"/>
    </location>
</feature>
<reference evidence="2 3" key="1">
    <citation type="submission" date="2018-06" db="EMBL/GenBank/DDBJ databases">
        <title>Genome Sequence of the Brown Rot Fungal Pathogen Monilinia fructigena.</title>
        <authorList>
            <person name="Landi L."/>
            <person name="De Miccolis Angelini R.M."/>
            <person name="Pollastro S."/>
            <person name="Abate D."/>
            <person name="Faretra F."/>
            <person name="Romanazzi G."/>
        </authorList>
    </citation>
    <scope>NUCLEOTIDE SEQUENCE [LARGE SCALE GENOMIC DNA]</scope>
    <source>
        <strain evidence="2 3">Mfrg269</strain>
    </source>
</reference>
<name>A0A395IGB5_9HELO</name>